<proteinExistence type="predicted"/>
<keyword evidence="1" id="KW-0472">Membrane</keyword>
<accession>A0A497ZZJ2</accession>
<evidence type="ECO:0000313" key="3">
    <source>
        <dbReference type="Proteomes" id="UP000271700"/>
    </source>
</evidence>
<reference evidence="2 3" key="1">
    <citation type="submission" date="2018-10" db="EMBL/GenBank/DDBJ databases">
        <title>Genomic Encyclopedia of Archaeal and Bacterial Type Strains, Phase II (KMG-II): from individual species to whole genera.</title>
        <authorList>
            <person name="Goeker M."/>
        </authorList>
    </citation>
    <scope>NUCLEOTIDE SEQUENCE [LARGE SCALE GENOMIC DNA]</scope>
    <source>
        <strain evidence="2 3">DSM 29317</strain>
    </source>
</reference>
<evidence type="ECO:0000256" key="1">
    <source>
        <dbReference type="SAM" id="Phobius"/>
    </source>
</evidence>
<evidence type="ECO:0000313" key="2">
    <source>
        <dbReference type="EMBL" id="RLK11035.1"/>
    </source>
</evidence>
<gene>
    <name evidence="2" type="ORF">CLV75_1026</name>
</gene>
<organism evidence="2 3">
    <name type="scientific">Ruegeria conchae</name>
    <dbReference type="NCBI Taxonomy" id="981384"/>
    <lineage>
        <taxon>Bacteria</taxon>
        <taxon>Pseudomonadati</taxon>
        <taxon>Pseudomonadota</taxon>
        <taxon>Alphaproteobacteria</taxon>
        <taxon>Rhodobacterales</taxon>
        <taxon>Roseobacteraceae</taxon>
        <taxon>Ruegeria</taxon>
    </lineage>
</organism>
<dbReference type="AlphaFoldDB" id="A0A497ZZJ2"/>
<name>A0A497ZZJ2_9RHOB</name>
<keyword evidence="3" id="KW-1185">Reference proteome</keyword>
<keyword evidence="1" id="KW-1133">Transmembrane helix</keyword>
<keyword evidence="1" id="KW-0812">Transmembrane</keyword>
<protein>
    <submittedName>
        <fullName evidence="2">Uncharacterized protein</fullName>
    </submittedName>
</protein>
<comment type="caution">
    <text evidence="2">The sequence shown here is derived from an EMBL/GenBank/DDBJ whole genome shotgun (WGS) entry which is preliminary data.</text>
</comment>
<sequence>MLIGDLTDTLMNLTTFAFIGAMIWILVRK</sequence>
<dbReference type="Proteomes" id="UP000271700">
    <property type="component" value="Unassembled WGS sequence"/>
</dbReference>
<feature type="transmembrane region" description="Helical" evidence="1">
    <location>
        <begin position="6"/>
        <end position="27"/>
    </location>
</feature>
<dbReference type="EMBL" id="RCCT01000001">
    <property type="protein sequence ID" value="RLK11035.1"/>
    <property type="molecule type" value="Genomic_DNA"/>
</dbReference>